<proteinExistence type="predicted"/>
<accession>E3LEK8</accession>
<dbReference type="PANTHER" id="PTHR12904:SF28">
    <property type="entry name" value="ATP SYNTHASE SUBUNIT ALPHA-RELATED"/>
    <property type="match status" value="1"/>
</dbReference>
<evidence type="ECO:0000313" key="1">
    <source>
        <dbReference type="EMBL" id="EFO82772.1"/>
    </source>
</evidence>
<dbReference type="STRING" id="31234.E3LEK8"/>
<protein>
    <submittedName>
        <fullName evidence="1">Uncharacterized protein</fullName>
    </submittedName>
</protein>
<dbReference type="OrthoDB" id="1259174at2759"/>
<dbReference type="SUPFAM" id="SSF52047">
    <property type="entry name" value="RNI-like"/>
    <property type="match status" value="1"/>
</dbReference>
<evidence type="ECO:0000313" key="2">
    <source>
        <dbReference type="Proteomes" id="UP000008281"/>
    </source>
</evidence>
<dbReference type="AlphaFoldDB" id="E3LEK8"/>
<dbReference type="eggNOG" id="KOG3665">
    <property type="taxonomic scope" value="Eukaryota"/>
</dbReference>
<dbReference type="HOGENOM" id="CLU_287029_0_0_1"/>
<dbReference type="Gene3D" id="3.80.10.10">
    <property type="entry name" value="Ribonuclease Inhibitor"/>
    <property type="match status" value="1"/>
</dbReference>
<dbReference type="Proteomes" id="UP000008281">
    <property type="component" value="Unassembled WGS sequence"/>
</dbReference>
<organism evidence="2">
    <name type="scientific">Caenorhabditis remanei</name>
    <name type="common">Caenorhabditis vulgaris</name>
    <dbReference type="NCBI Taxonomy" id="31234"/>
    <lineage>
        <taxon>Eukaryota</taxon>
        <taxon>Metazoa</taxon>
        <taxon>Ecdysozoa</taxon>
        <taxon>Nematoda</taxon>
        <taxon>Chromadorea</taxon>
        <taxon>Rhabditida</taxon>
        <taxon>Rhabditina</taxon>
        <taxon>Rhabditomorpha</taxon>
        <taxon>Rhabditoidea</taxon>
        <taxon>Rhabditidae</taxon>
        <taxon>Peloderinae</taxon>
        <taxon>Caenorhabditis</taxon>
    </lineage>
</organism>
<dbReference type="InterPro" id="IPR032675">
    <property type="entry name" value="LRR_dom_sf"/>
</dbReference>
<dbReference type="InterPro" id="IPR016024">
    <property type="entry name" value="ARM-type_fold"/>
</dbReference>
<dbReference type="GO" id="GO:0031462">
    <property type="term" value="C:Cul2-RING ubiquitin ligase complex"/>
    <property type="evidence" value="ECO:0007669"/>
    <property type="project" value="TreeGrafter"/>
</dbReference>
<dbReference type="SUPFAM" id="SSF48371">
    <property type="entry name" value="ARM repeat"/>
    <property type="match status" value="1"/>
</dbReference>
<name>E3LEK8_CAERE</name>
<keyword evidence="2" id="KW-1185">Reference proteome</keyword>
<gene>
    <name evidence="1" type="ORF">CRE_00337</name>
</gene>
<reference evidence="1" key="1">
    <citation type="submission" date="2007-07" db="EMBL/GenBank/DDBJ databases">
        <title>PCAP assembly of the Caenorhabditis remanei genome.</title>
        <authorList>
            <consortium name="The Caenorhabditis remanei Sequencing Consortium"/>
            <person name="Wilson R.K."/>
        </authorList>
    </citation>
    <scope>NUCLEOTIDE SEQUENCE [LARGE SCALE GENOMIC DNA]</scope>
    <source>
        <strain evidence="1">PB4641</strain>
    </source>
</reference>
<sequence length="1075" mass="126148">MSDHWNEQKQYLLIEKVPNLLDLCLKPASKRLIQGTYPAGITHENDKKISNLIFRQICINNETINDKRAKTINETLDITAITLDSWMVHKDFMKGVIFHQLKTLRLKLLFQMNCFQSPSPTCTENRMYYVDIIGTLKKLIGKDHSDKLNNLCIEGKHVKFDESWIKNMSNTFPKLESLDLTGCDLNNSQFKELAKMYENMKELSLAKTEITSINEIYRMKNLEILNLSGVEFRNSEQMQGLFELKQLRVLDISCYVEEYVSNVEFYCESRKHLPELEHIVCCGNEVTTEQVLWLDQNHKNLRVIDLVDTELDCDDSIQEMKTNAQLMTVHTLENCIQVMKKCYNPFRSQQVRRSMMRIRELLISEVDEHPRKMYWICFQWIQNIFMHNESCDNLIEVAIECIYQSRRLLEIMSARDFNIIIEIFSVLLKKQEYVDGGYQYPVYCGSIWTTLSELFFQNHATTKNKNRVCDLCIEYILAAEEVNDISLYQCVLTFELWLPSLGHPRSGVFKHLVSLVASFDVDDLEHPYHIIDIVKRCLSNLCKNKFAISDEEETIQLATKLLEIFEELEEEEDRNARTDVVRCLQLLVKVAVPGPLCILFEKQNLEIIMKPFILNDEDEEMKKSFLTVLILAYCRSIRKAVIPRFSSSILKKFLRLTAAFDWTRTDACMSVWSFIKTTGYGSITQMAAWILKQIEDMELIETLETGGIESCEPCFQRFQSPFKPFLLKMSFVKLIYWLPRQPDSEYVRGYIRQYYETILRLLNNNKATIDMIKYAKKIIECTARFKNLFSEQIKVLLVDIGLSALNSNTWKVANKENSNFVKNDVIWTALMDHDITKGASLETTNGLVKICVKSILKLDKPHITFLDLCLRFLTQSLPVLESIPFDEELMTFLVEGVSTEDFKTDEVRYFYALEILKKIYSTHQNIQNKIMDSRLNRTLIQDLNRFRRSNKSMNKLLDYLTFFANYVKWRIYFEKANYNVFEDFLVSTSPKRRLFKSKIFGVFWILYYRSAKTPVDDMDEQQKTNYEEALFEFLELTKTSERSKAKSRNSIWKELQTSGSAPIQKLARWMLKNLK</sequence>
<dbReference type="InterPro" id="IPR051341">
    <property type="entry name" value="Zyg-11_UBL_adapter"/>
</dbReference>
<dbReference type="EMBL" id="DS268407">
    <property type="protein sequence ID" value="EFO82772.1"/>
    <property type="molecule type" value="Genomic_DNA"/>
</dbReference>
<dbReference type="PANTHER" id="PTHR12904">
    <property type="match status" value="1"/>
</dbReference>